<name>A0ABQ3ATN0_9GAMM</name>
<organism evidence="1 2">
    <name type="scientific">Marinobacter zhanjiangensis</name>
    <dbReference type="NCBI Taxonomy" id="578215"/>
    <lineage>
        <taxon>Bacteria</taxon>
        <taxon>Pseudomonadati</taxon>
        <taxon>Pseudomonadota</taxon>
        <taxon>Gammaproteobacteria</taxon>
        <taxon>Pseudomonadales</taxon>
        <taxon>Marinobacteraceae</taxon>
        <taxon>Marinobacter</taxon>
    </lineage>
</organism>
<dbReference type="RefSeq" id="WP_189574491.1">
    <property type="nucleotide sequence ID" value="NZ_BMXV01000002.1"/>
</dbReference>
<accession>A0ABQ3ATN0</accession>
<reference evidence="2" key="1">
    <citation type="journal article" date="2019" name="Int. J. Syst. Evol. Microbiol.">
        <title>The Global Catalogue of Microorganisms (GCM) 10K type strain sequencing project: providing services to taxonomists for standard genome sequencing and annotation.</title>
        <authorList>
            <consortium name="The Broad Institute Genomics Platform"/>
            <consortium name="The Broad Institute Genome Sequencing Center for Infectious Disease"/>
            <person name="Wu L."/>
            <person name="Ma J."/>
        </authorList>
    </citation>
    <scope>NUCLEOTIDE SEQUENCE [LARGE SCALE GENOMIC DNA]</scope>
    <source>
        <strain evidence="2">KCTC 22280</strain>
    </source>
</reference>
<dbReference type="EMBL" id="BMXV01000002">
    <property type="protein sequence ID" value="GGY67390.1"/>
    <property type="molecule type" value="Genomic_DNA"/>
</dbReference>
<comment type="caution">
    <text evidence="1">The sequence shown here is derived from an EMBL/GenBank/DDBJ whole genome shotgun (WGS) entry which is preliminary data.</text>
</comment>
<sequence>MAAQRIELGLERAISDGSFAVHLATYYGHAVDVLDLGRRTLLVLDNPRLSNDSKPIGREALETLQRRISSGLAE</sequence>
<gene>
    <name evidence="1" type="ORF">GCM10007071_12990</name>
</gene>
<evidence type="ECO:0000313" key="2">
    <source>
        <dbReference type="Proteomes" id="UP000601597"/>
    </source>
</evidence>
<proteinExistence type="predicted"/>
<evidence type="ECO:0000313" key="1">
    <source>
        <dbReference type="EMBL" id="GGY67390.1"/>
    </source>
</evidence>
<dbReference type="Proteomes" id="UP000601597">
    <property type="component" value="Unassembled WGS sequence"/>
</dbReference>
<keyword evidence="2" id="KW-1185">Reference proteome</keyword>
<protein>
    <submittedName>
        <fullName evidence="1">Uncharacterized protein</fullName>
    </submittedName>
</protein>